<feature type="coiled-coil region" evidence="1">
    <location>
        <begin position="208"/>
        <end position="282"/>
    </location>
</feature>
<evidence type="ECO:0000256" key="1">
    <source>
        <dbReference type="SAM" id="Coils"/>
    </source>
</evidence>
<reference evidence="2 3" key="1">
    <citation type="submission" date="2024-09" db="EMBL/GenBank/DDBJ databases">
        <authorList>
            <person name="Sun Q."/>
            <person name="Mori K."/>
        </authorList>
    </citation>
    <scope>NUCLEOTIDE SEQUENCE [LARGE SCALE GENOMIC DNA]</scope>
    <source>
        <strain evidence="2 3">CECT 7682</strain>
    </source>
</reference>
<sequence length="1010" mass="117315">MIPIKLEIQGLYSYQEKQTIDFTQLTAAGLFGIFGQVGSGKSSVLEAILLALYGNTERLSNRGERNSMVNLQSSVLSISLEFNAGKNNQNTYKASYQAKRDPKNFDNIKPAEHIFYHLSNGSWVPTEQKGEELVGMKMEHFRQTVIIPQGKFRDFIEQKPKERADMMKELFGLEKFDLADKTKRLMSQIRERKIQLETLLGGLEEYTEEFLTENLEQQKQLALKKEEQTKELTSKEAALQKANIIKEKAEQLAGLKNELASLEKKEGHYQQQRKILDQYQKALVHFKPLLDQIKEKEFDLEKYEVSVTDCERFKTSYEKSVEVLELKYQKLYEDYGKKGEKEARIRDLQQVKEFNKLLEQKLPLRQKYLQLEKETSSYQEKADNLSKKIQEMELQLEKMDVPEMEWVSQLENTYRELKQNIVQLEKLEGFQRQLENEKQAIDQNRKEILEGLNSKNDSLEAVIENENARLEKLEKERENLLQQKGLLSYTRVLEEGEPCPLCGSKDHPAPLHPDFDEDFLSKNHTELQATKNQLDKIRQAQTTLEKKQIQWETIHTRVTESQRETDLLAKRNRELIVPLEEKNLDSISQLAAHLDACKRVLKEEKALQMDLKKLRGEMQSSQREAEKDLAAFHETQKKLDTLTTRIEAKQNEVHYSDLLDKYKGVEESKIDTDIHKVKQYIEDLEVALPRAQDALKAERQKQATNLANLDNFKKQLKSSQENHQKLVSQLKTNLDTHGFENKEIVIQLLEKELDVDQIANEIKAFDRQKDLTLAEIQKLESQEAVKNFQPETFNALEQEYFSQKTILDKTKEALSLLQNKILEIKNKLAEKEQQQKELRKVENRENNLKELNRLFSGSGFVKFVSNIYLKELVQTANLRFMKLTKNNLSLDIDEGNIFWVTDHLNGGRKRLLKTLSGGQTFQASLCLALALAEKVKSLNRAEQSFFFLDEGFGALDKNALRIVFNTLKSLRHENRIVGIISHVEELQQEIEVYAQVELDGEKGSKIAYSF</sequence>
<evidence type="ECO:0000313" key="2">
    <source>
        <dbReference type="EMBL" id="MFB9211784.1"/>
    </source>
</evidence>
<dbReference type="SUPFAM" id="SSF52540">
    <property type="entry name" value="P-loop containing nucleoside triphosphate hydrolases"/>
    <property type="match status" value="1"/>
</dbReference>
<feature type="coiled-coil region" evidence="1">
    <location>
        <begin position="597"/>
        <end position="652"/>
    </location>
</feature>
<proteinExistence type="predicted"/>
<dbReference type="RefSeq" id="WP_290247105.1">
    <property type="nucleotide sequence ID" value="NZ_JAUFQT010000001.1"/>
</dbReference>
<dbReference type="Pfam" id="PF13558">
    <property type="entry name" value="SbcC_Walker_B"/>
    <property type="match status" value="1"/>
</dbReference>
<feature type="coiled-coil region" evidence="1">
    <location>
        <begin position="807"/>
        <end position="854"/>
    </location>
</feature>
<keyword evidence="1" id="KW-0175">Coiled coil</keyword>
<feature type="coiled-coil region" evidence="1">
    <location>
        <begin position="681"/>
        <end position="733"/>
    </location>
</feature>
<dbReference type="EMBL" id="JBHMEW010000053">
    <property type="protein sequence ID" value="MFB9211784.1"/>
    <property type="molecule type" value="Genomic_DNA"/>
</dbReference>
<dbReference type="InterPro" id="IPR027417">
    <property type="entry name" value="P-loop_NTPase"/>
</dbReference>
<comment type="caution">
    <text evidence="2">The sequence shown here is derived from an EMBL/GenBank/DDBJ whole genome shotgun (WGS) entry which is preliminary data.</text>
</comment>
<dbReference type="PANTHER" id="PTHR32114">
    <property type="entry name" value="ABC TRANSPORTER ABCH.3"/>
    <property type="match status" value="1"/>
</dbReference>
<gene>
    <name evidence="2" type="ORF">ACFFUR_08200</name>
</gene>
<accession>A0ABV5J739</accession>
<dbReference type="SUPFAM" id="SSF75712">
    <property type="entry name" value="Rad50 coiled-coil Zn hook"/>
    <property type="match status" value="1"/>
</dbReference>
<keyword evidence="3" id="KW-1185">Reference proteome</keyword>
<organism evidence="2 3">
    <name type="scientific">Echinicola jeungdonensis</name>
    <dbReference type="NCBI Taxonomy" id="709343"/>
    <lineage>
        <taxon>Bacteria</taxon>
        <taxon>Pseudomonadati</taxon>
        <taxon>Bacteroidota</taxon>
        <taxon>Cytophagia</taxon>
        <taxon>Cytophagales</taxon>
        <taxon>Cyclobacteriaceae</taxon>
        <taxon>Echinicola</taxon>
    </lineage>
</organism>
<protein>
    <submittedName>
        <fullName evidence="2">SMC family ATPase</fullName>
    </submittedName>
</protein>
<name>A0ABV5J739_9BACT</name>
<dbReference type="Proteomes" id="UP001589654">
    <property type="component" value="Unassembled WGS sequence"/>
</dbReference>
<dbReference type="PANTHER" id="PTHR32114:SF2">
    <property type="entry name" value="ABC TRANSPORTER ABCH.3"/>
    <property type="match status" value="1"/>
</dbReference>
<evidence type="ECO:0000313" key="3">
    <source>
        <dbReference type="Proteomes" id="UP001589654"/>
    </source>
</evidence>
<feature type="coiled-coil region" evidence="1">
    <location>
        <begin position="368"/>
        <end position="490"/>
    </location>
</feature>
<dbReference type="Gene3D" id="3.40.50.300">
    <property type="entry name" value="P-loop containing nucleotide triphosphate hydrolases"/>
    <property type="match status" value="2"/>
</dbReference>